<evidence type="ECO:0000313" key="13">
    <source>
        <dbReference type="Ensembl" id="ENSTMTP00000023983.1"/>
    </source>
</evidence>
<comment type="function">
    <text evidence="1">May be a regulator of keratinocyte proliferation or differentiation.</text>
</comment>
<feature type="compositionally biased region" description="Basic and acidic residues" evidence="12">
    <location>
        <begin position="98"/>
        <end position="110"/>
    </location>
</feature>
<evidence type="ECO:0000256" key="7">
    <source>
        <dbReference type="ARBA" id="ARBA00022782"/>
    </source>
</evidence>
<evidence type="ECO:0000256" key="1">
    <source>
        <dbReference type="ARBA" id="ARBA00003936"/>
    </source>
</evidence>
<feature type="compositionally biased region" description="Basic and acidic residues" evidence="12">
    <location>
        <begin position="1"/>
        <end position="11"/>
    </location>
</feature>
<evidence type="ECO:0000256" key="12">
    <source>
        <dbReference type="SAM" id="MobiDB-lite"/>
    </source>
</evidence>
<dbReference type="GeneTree" id="ENSGT00940000153251"/>
<feature type="coiled-coil region" evidence="11">
    <location>
        <begin position="306"/>
        <end position="386"/>
    </location>
</feature>
<dbReference type="PANTHER" id="PTHR46822:SF1">
    <property type="entry name" value="COILED-COIL ALPHA-HELICAL ROD PROTEIN 1"/>
    <property type="match status" value="1"/>
</dbReference>
<dbReference type="Pfam" id="PF07111">
    <property type="entry name" value="HCR"/>
    <property type="match status" value="1"/>
</dbReference>
<evidence type="ECO:0000256" key="5">
    <source>
        <dbReference type="ARBA" id="ARBA00022473"/>
    </source>
</evidence>
<feature type="compositionally biased region" description="Basic and acidic residues" evidence="12">
    <location>
        <begin position="650"/>
        <end position="660"/>
    </location>
</feature>
<keyword evidence="14" id="KW-1185">Reference proteome</keyword>
<name>A0A674JTE9_9SAUR</name>
<accession>A0A674JTE9</accession>
<feature type="coiled-coil region" evidence="11">
    <location>
        <begin position="127"/>
        <end position="265"/>
    </location>
</feature>
<keyword evidence="8 11" id="KW-0175">Coiled coil</keyword>
<feature type="compositionally biased region" description="Acidic residues" evidence="12">
    <location>
        <begin position="845"/>
        <end position="865"/>
    </location>
</feature>
<dbReference type="Ensembl" id="ENSTMTT00000024827.1">
    <property type="protein sequence ID" value="ENSTMTP00000023983.1"/>
    <property type="gene ID" value="ENSTMTG00000017483.1"/>
</dbReference>
<protein>
    <recommendedName>
        <fullName evidence="4">Coiled-coil alpha-helical rod protein 1</fullName>
    </recommendedName>
    <alternativeName>
        <fullName evidence="10">Alpha-helical coiled-coil rod protein</fullName>
    </alternativeName>
</protein>
<dbReference type="GO" id="GO:0005814">
    <property type="term" value="C:centriole"/>
    <property type="evidence" value="ECO:0007669"/>
    <property type="project" value="Ensembl"/>
</dbReference>
<gene>
    <name evidence="13" type="primary">CCHCR1</name>
</gene>
<evidence type="ECO:0000256" key="4">
    <source>
        <dbReference type="ARBA" id="ARBA00016468"/>
    </source>
</evidence>
<dbReference type="Proteomes" id="UP000472274">
    <property type="component" value="Unplaced"/>
</dbReference>
<feature type="region of interest" description="Disordered" evidence="12">
    <location>
        <begin position="800"/>
        <end position="865"/>
    </location>
</feature>
<feature type="region of interest" description="Disordered" evidence="12">
    <location>
        <begin position="1"/>
        <end position="116"/>
    </location>
</feature>
<comment type="subcellular location">
    <subcellularLocation>
        <location evidence="3">Cytoplasm</location>
    </subcellularLocation>
    <subcellularLocation>
        <location evidence="2">Nucleus</location>
    </subcellularLocation>
</comment>
<sequence length="865" mass="96152">MDKREESRGHLDPPAAFGAPRPPGPRGLIPPSHFQSRSAPPLAASGAAPWRAGSPCWQPQELTDLRQENQRLRDELHRWAAEGTRAPRGRAGAETEEPGARTRSLDREAEPPAARHALAISQQAELISHQLHEIQRLEAELAGLQAAALQQEATVAARESTVACLQGELEQLRGRSRAEGEALRAELEEQKRRGQAEVTALKAELEELRRRGQAETHALRAELEEQRRRGQAEADALRAELEVAAEQHQQELAVARGELQAALEEGKAQTQRATERLQGALGEHQAELSRLCVAHGAEVGSLRQRALQLEQELEARGRARQSLQEQLSTAQAELASQQALLQQLRTYVGEQGSGLGPERQQLLGQVQRLEGERDSLRTTAELLQLRLASLSDILALQELELTRKPCDPLQPEPAQKSQSLLSRWREKVFALMVQLKSQELGHVDATNLLQRKVSELQGEVESRDQKVALLLHSLQDKTAEANMERVNNKTLRAELSHREDSGQLLQRRAEAAEGALRGLVEIVRRLHQQVGGQEAELKAAASNLAGLGNRVTFAAKRVDTIQGLVSRKVALARLQRDEQPKAAGSENDGPSHEALRAELALLHQERDRLVAELKKGAQILKQQVAEAREKAELELREATWSLQGALGQKEAAERERERRQQQGQLEGAQRELRESLEEAEGLRRELAGLRPEYERALQEKVTEVETRLRQDLSELEQRLSEARREQTKAVVALRQAERRAARDRARSQELARLQEEAKREETGRLGTRLQALERDKNLLMATLRQEGLLAQYKWNRLAAQRDPGEPVGTGQQPPLGKGGARPPSKETLATVLDDLQSLSTALLREEDEETPPGEEGSAEDEMGPP</sequence>
<dbReference type="GO" id="GO:0006611">
    <property type="term" value="P:protein export from nucleus"/>
    <property type="evidence" value="ECO:0007669"/>
    <property type="project" value="TreeGrafter"/>
</dbReference>
<evidence type="ECO:0000256" key="8">
    <source>
        <dbReference type="ARBA" id="ARBA00023054"/>
    </source>
</evidence>
<dbReference type="InParanoid" id="A0A674JTE9"/>
<evidence type="ECO:0000256" key="6">
    <source>
        <dbReference type="ARBA" id="ARBA00022490"/>
    </source>
</evidence>
<dbReference type="GO" id="GO:0005634">
    <property type="term" value="C:nucleus"/>
    <property type="evidence" value="ECO:0007669"/>
    <property type="project" value="UniProtKB-SubCell"/>
</dbReference>
<evidence type="ECO:0000256" key="3">
    <source>
        <dbReference type="ARBA" id="ARBA00004496"/>
    </source>
</evidence>
<evidence type="ECO:0000256" key="9">
    <source>
        <dbReference type="ARBA" id="ARBA00023242"/>
    </source>
</evidence>
<dbReference type="InterPro" id="IPR009800">
    <property type="entry name" value="HCR"/>
</dbReference>
<dbReference type="GO" id="GO:0005829">
    <property type="term" value="C:cytosol"/>
    <property type="evidence" value="ECO:0007669"/>
    <property type="project" value="Ensembl"/>
</dbReference>
<reference evidence="13" key="2">
    <citation type="submission" date="2025-09" db="UniProtKB">
        <authorList>
            <consortium name="Ensembl"/>
        </authorList>
    </citation>
    <scope>IDENTIFICATION</scope>
</reference>
<dbReference type="GO" id="GO:0030154">
    <property type="term" value="P:cell differentiation"/>
    <property type="evidence" value="ECO:0007669"/>
    <property type="project" value="UniProtKB-KW"/>
</dbReference>
<feature type="region of interest" description="Disordered" evidence="12">
    <location>
        <begin position="646"/>
        <end position="676"/>
    </location>
</feature>
<feature type="compositionally biased region" description="Low complexity" evidence="12">
    <location>
        <begin position="26"/>
        <end position="49"/>
    </location>
</feature>
<dbReference type="PANTHER" id="PTHR46822">
    <property type="entry name" value="COILED-COIL ALPHA-HELICAL ROD PROTEIN 1"/>
    <property type="match status" value="1"/>
</dbReference>
<proteinExistence type="predicted"/>
<keyword evidence="7" id="KW-0221">Differentiation</keyword>
<dbReference type="AlphaFoldDB" id="A0A674JTE9"/>
<evidence type="ECO:0000256" key="11">
    <source>
        <dbReference type="SAM" id="Coils"/>
    </source>
</evidence>
<feature type="compositionally biased region" description="Basic and acidic residues" evidence="12">
    <location>
        <begin position="63"/>
        <end position="80"/>
    </location>
</feature>
<feature type="region of interest" description="Disordered" evidence="12">
    <location>
        <begin position="737"/>
        <end position="763"/>
    </location>
</feature>
<evidence type="ECO:0000256" key="2">
    <source>
        <dbReference type="ARBA" id="ARBA00004123"/>
    </source>
</evidence>
<organism evidence="13 14">
    <name type="scientific">Terrapene triunguis</name>
    <name type="common">Three-toed box turtle</name>
    <dbReference type="NCBI Taxonomy" id="2587831"/>
    <lineage>
        <taxon>Eukaryota</taxon>
        <taxon>Metazoa</taxon>
        <taxon>Chordata</taxon>
        <taxon>Craniata</taxon>
        <taxon>Vertebrata</taxon>
        <taxon>Euteleostomi</taxon>
        <taxon>Archelosauria</taxon>
        <taxon>Testudinata</taxon>
        <taxon>Testudines</taxon>
        <taxon>Cryptodira</taxon>
        <taxon>Durocryptodira</taxon>
        <taxon>Testudinoidea</taxon>
        <taxon>Emydidae</taxon>
        <taxon>Terrapene</taxon>
    </lineage>
</organism>
<evidence type="ECO:0000256" key="10">
    <source>
        <dbReference type="ARBA" id="ARBA00031932"/>
    </source>
</evidence>
<reference evidence="13" key="1">
    <citation type="submission" date="2025-08" db="UniProtKB">
        <authorList>
            <consortium name="Ensembl"/>
        </authorList>
    </citation>
    <scope>IDENTIFICATION</scope>
</reference>
<evidence type="ECO:0000313" key="14">
    <source>
        <dbReference type="Proteomes" id="UP000472274"/>
    </source>
</evidence>
<keyword evidence="6" id="KW-0963">Cytoplasm</keyword>
<keyword evidence="5" id="KW-0217">Developmental protein</keyword>
<keyword evidence="9" id="KW-0539">Nucleus</keyword>